<name>A0AA36JK75_9DINO</name>
<evidence type="ECO:0000313" key="1">
    <source>
        <dbReference type="EMBL" id="CAJ1407747.1"/>
    </source>
</evidence>
<sequence length="284" mass="31732">MFPSFDSMSPGTPDQLLRMGPVPHYVNGLPCAAYPAPVQAIGIQRVPQVRHVAAPPAAAPRRWMGEQTLHKFIQAVQESAGRPNEREKAYVSFLHALAAWGLLEDIPCHAAEVLVMRVSLPFCGALTEVPRLVPFLVNHMKRRCRLHLHACDIDDRPSSYWWPAWKDWIAHFFATDCILDCQQQDLSTETIAPSSFGLVLGIHPLVMGTGCAIPWRKIMKNVLLSCKPGGRCIFATFYRFEAEKVQSICQELGFAAQIRENPYYVGTSPNQVGTHLRFIVSVTV</sequence>
<dbReference type="EMBL" id="CAUJNA010003687">
    <property type="protein sequence ID" value="CAJ1407747.1"/>
    <property type="molecule type" value="Genomic_DNA"/>
</dbReference>
<organism evidence="1 2">
    <name type="scientific">Effrenium voratum</name>
    <dbReference type="NCBI Taxonomy" id="2562239"/>
    <lineage>
        <taxon>Eukaryota</taxon>
        <taxon>Sar</taxon>
        <taxon>Alveolata</taxon>
        <taxon>Dinophyceae</taxon>
        <taxon>Suessiales</taxon>
        <taxon>Symbiodiniaceae</taxon>
        <taxon>Effrenium</taxon>
    </lineage>
</organism>
<reference evidence="1" key="1">
    <citation type="submission" date="2023-08" db="EMBL/GenBank/DDBJ databases">
        <authorList>
            <person name="Chen Y."/>
            <person name="Shah S."/>
            <person name="Dougan E. K."/>
            <person name="Thang M."/>
            <person name="Chan C."/>
        </authorList>
    </citation>
    <scope>NUCLEOTIDE SEQUENCE</scope>
</reference>
<dbReference type="InterPro" id="IPR029063">
    <property type="entry name" value="SAM-dependent_MTases_sf"/>
</dbReference>
<protein>
    <submittedName>
        <fullName evidence="1">Uncharacterized protein</fullName>
    </submittedName>
</protein>
<dbReference type="AlphaFoldDB" id="A0AA36JK75"/>
<proteinExistence type="predicted"/>
<dbReference type="Proteomes" id="UP001178507">
    <property type="component" value="Unassembled WGS sequence"/>
</dbReference>
<dbReference type="SUPFAM" id="SSF53335">
    <property type="entry name" value="S-adenosyl-L-methionine-dependent methyltransferases"/>
    <property type="match status" value="1"/>
</dbReference>
<gene>
    <name evidence="1" type="ORF">EVOR1521_LOCUS29365</name>
</gene>
<evidence type="ECO:0000313" key="2">
    <source>
        <dbReference type="Proteomes" id="UP001178507"/>
    </source>
</evidence>
<accession>A0AA36JK75</accession>
<keyword evidence="2" id="KW-1185">Reference proteome</keyword>
<comment type="caution">
    <text evidence="1">The sequence shown here is derived from an EMBL/GenBank/DDBJ whole genome shotgun (WGS) entry which is preliminary data.</text>
</comment>